<evidence type="ECO:0000259" key="10">
    <source>
        <dbReference type="PROSITE" id="PS51105"/>
    </source>
</evidence>
<evidence type="ECO:0000313" key="12">
    <source>
        <dbReference type="Proteomes" id="UP001152422"/>
    </source>
</evidence>
<feature type="transmembrane region" description="Helical" evidence="9">
    <location>
        <begin position="69"/>
        <end position="89"/>
    </location>
</feature>
<feature type="transmembrane region" description="Helical" evidence="9">
    <location>
        <begin position="209"/>
        <end position="230"/>
    </location>
</feature>
<feature type="transmembrane region" description="Helical" evidence="9">
    <location>
        <begin position="386"/>
        <end position="414"/>
    </location>
</feature>
<feature type="transmembrane region" description="Helical" evidence="9">
    <location>
        <begin position="177"/>
        <end position="197"/>
    </location>
</feature>
<keyword evidence="2 8" id="KW-0813">Transport</keyword>
<feature type="domain" description="PTS EIIC type-3" evidence="10">
    <location>
        <begin position="8"/>
        <end position="416"/>
    </location>
</feature>
<dbReference type="GO" id="GO:0009401">
    <property type="term" value="P:phosphoenolpyruvate-dependent sugar phosphotransferase system"/>
    <property type="evidence" value="ECO:0007669"/>
    <property type="project" value="InterPro"/>
</dbReference>
<dbReference type="PANTHER" id="PTHR33989">
    <property type="match status" value="1"/>
</dbReference>
<gene>
    <name evidence="11" type="ORF">M4L89_04215</name>
</gene>
<keyword evidence="5 9" id="KW-0812">Transmembrane</keyword>
<dbReference type="Proteomes" id="UP001152422">
    <property type="component" value="Unassembled WGS sequence"/>
</dbReference>
<dbReference type="Pfam" id="PF02378">
    <property type="entry name" value="PTS_EIIC"/>
    <property type="match status" value="1"/>
</dbReference>
<organism evidence="11 12">
    <name type="scientific">Staphylococcus equorum</name>
    <dbReference type="NCBI Taxonomy" id="246432"/>
    <lineage>
        <taxon>Bacteria</taxon>
        <taxon>Bacillati</taxon>
        <taxon>Bacillota</taxon>
        <taxon>Bacilli</taxon>
        <taxon>Bacillales</taxon>
        <taxon>Staphylococcaceae</taxon>
        <taxon>Staphylococcus</taxon>
    </lineage>
</organism>
<feature type="transmembrane region" description="Helical" evidence="9">
    <location>
        <begin position="139"/>
        <end position="157"/>
    </location>
</feature>
<evidence type="ECO:0000256" key="3">
    <source>
        <dbReference type="ARBA" id="ARBA00022475"/>
    </source>
</evidence>
<keyword evidence="12" id="KW-1185">Reference proteome</keyword>
<feature type="transmembrane region" description="Helical" evidence="9">
    <location>
        <begin position="237"/>
        <end position="257"/>
    </location>
</feature>
<sequence length="442" mass="47866">MSKFNDALEKHLLPVASKLGSNKILISMRDGIIVAMPLIIIGSLFLVISGIAIPGWIEWLEAQGIQPYLMKAVNGTFGLMGLVASFGVAHSIARQYNTDGVSAGIIAMSAFLVVTPNVMTGDKVPEEAIPQIYMGSQGLFVALIIGIISGLIFQWFINRNIRIKMPDQVPPAVAQSFSALIPGAAIIILWLAVYIALDNLPFGNIHELIVNTLGVPLSLMGGSLIGTIILVGLNSAFWFVGIHGANVVNAVMQPIWLKNIDENRLAYQANPHGDLPHIITQPFIDNFVFMGGGGSTIGLVIVIAILAFKKRSSKITKTIAPLTLMPGIFNINEPTLFGLPVVLNVRLIIPFVLAPMINATITYFAMSSGLVHLTNGTAMPWTIPPIISGFLATGHYSGSLVQIVCIIIDILLYYPFYRAMEKYNLYLEDKEANGIKETEESK</sequence>
<evidence type="ECO:0000256" key="6">
    <source>
        <dbReference type="ARBA" id="ARBA00022989"/>
    </source>
</evidence>
<evidence type="ECO:0000256" key="4">
    <source>
        <dbReference type="ARBA" id="ARBA00022597"/>
    </source>
</evidence>
<keyword evidence="3 8" id="KW-1003">Cell membrane</keyword>
<dbReference type="InterPro" id="IPR051088">
    <property type="entry name" value="PTS_Sugar-EIIC/EIIB"/>
</dbReference>
<dbReference type="GO" id="GO:1901264">
    <property type="term" value="P:carbohydrate derivative transport"/>
    <property type="evidence" value="ECO:0007669"/>
    <property type="project" value="TreeGrafter"/>
</dbReference>
<proteinExistence type="predicted"/>
<dbReference type="NCBIfam" id="TIGR00410">
    <property type="entry name" value="lacE"/>
    <property type="match status" value="1"/>
</dbReference>
<protein>
    <recommendedName>
        <fullName evidence="8">Permease IIC component</fullName>
    </recommendedName>
</protein>
<comment type="caution">
    <text evidence="11">The sequence shown here is derived from an EMBL/GenBank/DDBJ whole genome shotgun (WGS) entry which is preliminary data.</text>
</comment>
<dbReference type="GO" id="GO:0008982">
    <property type="term" value="F:protein-N(PI)-phosphohistidine-sugar phosphotransferase activity"/>
    <property type="evidence" value="ECO:0007669"/>
    <property type="project" value="UniProtKB-UniRule"/>
</dbReference>
<dbReference type="PIRSF" id="PIRSF006351">
    <property type="entry name" value="PTS_EIIC-Cellobiose"/>
    <property type="match status" value="1"/>
</dbReference>
<dbReference type="GO" id="GO:0005886">
    <property type="term" value="C:plasma membrane"/>
    <property type="evidence" value="ECO:0007669"/>
    <property type="project" value="UniProtKB-SubCell"/>
</dbReference>
<evidence type="ECO:0000256" key="2">
    <source>
        <dbReference type="ARBA" id="ARBA00022448"/>
    </source>
</evidence>
<dbReference type="PROSITE" id="PS51105">
    <property type="entry name" value="PTS_EIIC_TYPE_3"/>
    <property type="match status" value="1"/>
</dbReference>
<comment type="function">
    <text evidence="8">The phosphoenolpyruvate-dependent sugar phosphotransferase system (PTS), a major carbohydrate active -transport system, catalyzes the phosphorylation of incoming sugar substrates concomitant with their translocation across the cell membrane.</text>
</comment>
<evidence type="ECO:0000256" key="7">
    <source>
        <dbReference type="ARBA" id="ARBA00023136"/>
    </source>
</evidence>
<keyword evidence="6 9" id="KW-1133">Transmembrane helix</keyword>
<dbReference type="InterPro" id="IPR003352">
    <property type="entry name" value="PTS_EIIC"/>
</dbReference>
<accession>A0A9X4L231</accession>
<evidence type="ECO:0000256" key="5">
    <source>
        <dbReference type="ARBA" id="ARBA00022692"/>
    </source>
</evidence>
<evidence type="ECO:0000313" key="11">
    <source>
        <dbReference type="EMBL" id="MDG0845421.1"/>
    </source>
</evidence>
<reference evidence="11" key="1">
    <citation type="submission" date="2022-05" db="EMBL/GenBank/DDBJ databases">
        <title>Comparative genomics of Staphylococcus equorum isolates.</title>
        <authorList>
            <person name="Luelf R.H."/>
        </authorList>
    </citation>
    <scope>NUCLEOTIDE SEQUENCE</scope>
    <source>
        <strain evidence="11">TMW 2.2497</strain>
    </source>
</reference>
<dbReference type="InterPro" id="IPR004501">
    <property type="entry name" value="PTS_EIIC_3"/>
</dbReference>
<feature type="transmembrane region" description="Helical" evidence="9">
    <location>
        <begin position="287"/>
        <end position="308"/>
    </location>
</feature>
<feature type="transmembrane region" description="Helical" evidence="9">
    <location>
        <begin position="101"/>
        <end position="119"/>
    </location>
</feature>
<dbReference type="RefSeq" id="WP_277582931.1">
    <property type="nucleotide sequence ID" value="NZ_JAMBPY010000002.1"/>
</dbReference>
<feature type="transmembrane region" description="Helical" evidence="9">
    <location>
        <begin position="347"/>
        <end position="366"/>
    </location>
</feature>
<feature type="transmembrane region" description="Helical" evidence="9">
    <location>
        <begin position="32"/>
        <end position="57"/>
    </location>
</feature>
<comment type="subcellular location">
    <subcellularLocation>
        <location evidence="1">Cell membrane</location>
        <topology evidence="1">Multi-pass membrane protein</topology>
    </subcellularLocation>
</comment>
<evidence type="ECO:0000256" key="9">
    <source>
        <dbReference type="SAM" id="Phobius"/>
    </source>
</evidence>
<keyword evidence="4 8" id="KW-0762">Sugar transport</keyword>
<evidence type="ECO:0000256" key="1">
    <source>
        <dbReference type="ARBA" id="ARBA00004651"/>
    </source>
</evidence>
<keyword evidence="7 8" id="KW-0472">Membrane</keyword>
<dbReference type="AlphaFoldDB" id="A0A9X4L231"/>
<evidence type="ECO:0000256" key="8">
    <source>
        <dbReference type="PIRNR" id="PIRNR006351"/>
    </source>
</evidence>
<dbReference type="InterPro" id="IPR004796">
    <property type="entry name" value="PTS_IIC_cello"/>
</dbReference>
<dbReference type="PANTHER" id="PTHR33989:SF4">
    <property type="entry name" value="PTS SYSTEM N,N'-DIACETYLCHITOBIOSE-SPECIFIC EIIC COMPONENT"/>
    <property type="match status" value="1"/>
</dbReference>
<name>A0A9X4L231_9STAP</name>
<dbReference type="EMBL" id="JAMBQA010000002">
    <property type="protein sequence ID" value="MDG0845421.1"/>
    <property type="molecule type" value="Genomic_DNA"/>
</dbReference>